<evidence type="ECO:0000313" key="2">
    <source>
        <dbReference type="Proteomes" id="UP000317318"/>
    </source>
</evidence>
<protein>
    <submittedName>
        <fullName evidence="1">Uncharacterized protein</fullName>
    </submittedName>
</protein>
<dbReference type="OrthoDB" id="289831at2"/>
<reference evidence="1 2" key="1">
    <citation type="submission" date="2019-02" db="EMBL/GenBank/DDBJ databases">
        <title>Deep-cultivation of Planctomycetes and their phenomic and genomic characterization uncovers novel biology.</title>
        <authorList>
            <person name="Wiegand S."/>
            <person name="Jogler M."/>
            <person name="Boedeker C."/>
            <person name="Pinto D."/>
            <person name="Vollmers J."/>
            <person name="Rivas-Marin E."/>
            <person name="Kohn T."/>
            <person name="Peeters S.H."/>
            <person name="Heuer A."/>
            <person name="Rast P."/>
            <person name="Oberbeckmann S."/>
            <person name="Bunk B."/>
            <person name="Jeske O."/>
            <person name="Meyerdierks A."/>
            <person name="Storesund J.E."/>
            <person name="Kallscheuer N."/>
            <person name="Luecker S."/>
            <person name="Lage O.M."/>
            <person name="Pohl T."/>
            <person name="Merkel B.J."/>
            <person name="Hornburger P."/>
            <person name="Mueller R.-W."/>
            <person name="Bruemmer F."/>
            <person name="Labrenz M."/>
            <person name="Spormann A.M."/>
            <person name="Op den Camp H."/>
            <person name="Overmann J."/>
            <person name="Amann R."/>
            <person name="Jetten M.S.M."/>
            <person name="Mascher T."/>
            <person name="Medema M.H."/>
            <person name="Devos D.P."/>
            <person name="Kaster A.-K."/>
            <person name="Ovreas L."/>
            <person name="Rohde M."/>
            <person name="Galperin M.Y."/>
            <person name="Jogler C."/>
        </authorList>
    </citation>
    <scope>NUCLEOTIDE SEQUENCE [LARGE SCALE GENOMIC DNA]</scope>
    <source>
        <strain evidence="1 2">Pan189</strain>
    </source>
</reference>
<dbReference type="KEGG" id="svp:Pan189_14910"/>
<name>A0A517QZV3_9PLAN</name>
<keyword evidence="2" id="KW-1185">Reference proteome</keyword>
<dbReference type="RefSeq" id="WP_145363266.1">
    <property type="nucleotide sequence ID" value="NZ_CP036268.1"/>
</dbReference>
<dbReference type="Proteomes" id="UP000317318">
    <property type="component" value="Chromosome"/>
</dbReference>
<gene>
    <name evidence="1" type="ORF">Pan189_14910</name>
</gene>
<dbReference type="EMBL" id="CP036268">
    <property type="protein sequence ID" value="QDT37123.1"/>
    <property type="molecule type" value="Genomic_DNA"/>
</dbReference>
<accession>A0A517QZV3</accession>
<evidence type="ECO:0000313" key="1">
    <source>
        <dbReference type="EMBL" id="QDT37123.1"/>
    </source>
</evidence>
<proteinExistence type="predicted"/>
<dbReference type="AlphaFoldDB" id="A0A517QZV3"/>
<sequence length="228" mass="25908">MPNTFRHLVTSIAVGATVVAIGSDTQLYSEDLADAIPESRTAERLFEQVKNAVMARQGDRPEWQGKLPAEVFSDWEKERLEVVLKELKEDQDPDGWNLRGDVSKVRYKMILPDPREANLRGFHGMWLMTLAADYERPVFVYQVTPNVVSFRTGGVIGGLYHIQGDRWVMLIPTDKRMSKHEWKVLNANVVLMTKSSTDAGPDYSGATLSRIIDLDQWPRYGDKSRIVD</sequence>
<organism evidence="1 2">
    <name type="scientific">Stratiformator vulcanicus</name>
    <dbReference type="NCBI Taxonomy" id="2527980"/>
    <lineage>
        <taxon>Bacteria</taxon>
        <taxon>Pseudomonadati</taxon>
        <taxon>Planctomycetota</taxon>
        <taxon>Planctomycetia</taxon>
        <taxon>Planctomycetales</taxon>
        <taxon>Planctomycetaceae</taxon>
        <taxon>Stratiformator</taxon>
    </lineage>
</organism>